<dbReference type="PANTHER" id="PTHR47349">
    <property type="entry name" value="CHROMOSOME 8, WHOLE GENOME SHOTGUN SEQUENCE"/>
    <property type="match status" value="1"/>
</dbReference>
<dbReference type="PANTHER" id="PTHR47349:SF1">
    <property type="entry name" value="AER328WP"/>
    <property type="match status" value="1"/>
</dbReference>
<dbReference type="OrthoDB" id="5598028at2759"/>
<evidence type="ECO:0000259" key="2">
    <source>
        <dbReference type="Pfam" id="PF26147"/>
    </source>
</evidence>
<dbReference type="GeneID" id="30178375"/>
<evidence type="ECO:0000313" key="3">
    <source>
        <dbReference type="EMBL" id="ODQ45183.1"/>
    </source>
</evidence>
<proteinExistence type="predicted"/>
<organism evidence="3 4">
    <name type="scientific">Pichia membranifaciens NRRL Y-2026</name>
    <dbReference type="NCBI Taxonomy" id="763406"/>
    <lineage>
        <taxon>Eukaryota</taxon>
        <taxon>Fungi</taxon>
        <taxon>Dikarya</taxon>
        <taxon>Ascomycota</taxon>
        <taxon>Saccharomycotina</taxon>
        <taxon>Pichiomycetes</taxon>
        <taxon>Pichiales</taxon>
        <taxon>Pichiaceae</taxon>
        <taxon>Pichia</taxon>
    </lineage>
</organism>
<dbReference type="RefSeq" id="XP_019016296.1">
    <property type="nucleotide sequence ID" value="XM_019161688.1"/>
</dbReference>
<feature type="domain" description="YMC020W-like alpha/beta hydrolase" evidence="2">
    <location>
        <begin position="444"/>
        <end position="775"/>
    </location>
</feature>
<protein>
    <recommendedName>
        <fullName evidence="2">YMC020W-like alpha/beta hydrolase domain-containing protein</fullName>
    </recommendedName>
</protein>
<name>A0A1E3NIK8_9ASCO</name>
<accession>A0A1E3NIK8</accession>
<dbReference type="InterPro" id="IPR058933">
    <property type="entry name" value="YMC020W-like_ab_hydrolase"/>
</dbReference>
<dbReference type="Pfam" id="PF26147">
    <property type="entry name" value="AB_HYDROLASE_YMC0-YMC35"/>
    <property type="match status" value="1"/>
</dbReference>
<sequence>MNSNIGINKAFHDEGTSSEIPTPNMPTEKAHTRVKENGSVTSIEPGIPETENMPLVSPPSGPSSKDISDESNLKSVKKAHPKPEVKSSNSTDNNGILQGSSLGNETGYLWGLWNVWSRTQKVEKDNNDSPELEHFEDRHKEIELGPCESKPAFGSDNTYEHTNAKTIAAEVINPSLIPDKILIQSPTTGVVEQTITSTESGNLLPSSDTEAGNVDTNPDANFIWDITRRVSKIPFLPLSVSNQLNIDGLAPNKCSQVTDNDQQTVSSDTNGTTNSDSQRANTGENTKIGSWWAPWRWEFTANKDLEESASESGTGLIEDELMKVQRKEIANQIKCQSYGIPKSITWGILRQKDEDFGHVYITGKSYKKPVLMKNFPTSAFELQEQQLTPNSDNNKNNQAKVESIVLPDIEWNYRNLTLRTRCRIAMSKVPALKNMFAPQSHLYYDSHMKKNQSSKKIEKKALIISFHGFLPQKIVKNIIGESTGSSQRMEEQAAKELKRWSDINNVELNIETINLEGYGKLFERVNECLSILENWIENISSCDFILAVANSHSVPLAIHVIARLITSGYLDKTEKLGFIGLSGICMGPIPEVESKISIRGNVGQDADIISEILDLEDPDSLQSKELSRNMKVVIRKNFKVTFVGSLNDCFSPIYSSLGLHLLHPNIYRALYIDGSQRQPDFLTSLFNLILTVKNLNYSDHGLLIELSNFFTGQIGDGQHSKVLTNKYAFRIGISNMLNTSDLFYQQKVVEELTNIREYTTNSYHIPWCLRGFLEELEKLQKHFDAKQIIEQLYEEFKSWEPETQKMKDLRYCMLAFESVMNEDLGL</sequence>
<reference evidence="3 4" key="1">
    <citation type="journal article" date="2016" name="Proc. Natl. Acad. Sci. U.S.A.">
        <title>Comparative genomics of biotechnologically important yeasts.</title>
        <authorList>
            <person name="Riley R."/>
            <person name="Haridas S."/>
            <person name="Wolfe K.H."/>
            <person name="Lopes M.R."/>
            <person name="Hittinger C.T."/>
            <person name="Goeker M."/>
            <person name="Salamov A.A."/>
            <person name="Wisecaver J.H."/>
            <person name="Long T.M."/>
            <person name="Calvey C.H."/>
            <person name="Aerts A.L."/>
            <person name="Barry K.W."/>
            <person name="Choi C."/>
            <person name="Clum A."/>
            <person name="Coughlan A.Y."/>
            <person name="Deshpande S."/>
            <person name="Douglass A.P."/>
            <person name="Hanson S.J."/>
            <person name="Klenk H.-P."/>
            <person name="LaButti K.M."/>
            <person name="Lapidus A."/>
            <person name="Lindquist E.A."/>
            <person name="Lipzen A.M."/>
            <person name="Meier-Kolthoff J.P."/>
            <person name="Ohm R.A."/>
            <person name="Otillar R.P."/>
            <person name="Pangilinan J.L."/>
            <person name="Peng Y."/>
            <person name="Rokas A."/>
            <person name="Rosa C.A."/>
            <person name="Scheuner C."/>
            <person name="Sibirny A.A."/>
            <person name="Slot J.C."/>
            <person name="Stielow J.B."/>
            <person name="Sun H."/>
            <person name="Kurtzman C.P."/>
            <person name="Blackwell M."/>
            <person name="Grigoriev I.V."/>
            <person name="Jeffries T.W."/>
        </authorList>
    </citation>
    <scope>NUCLEOTIDE SEQUENCE [LARGE SCALE GENOMIC DNA]</scope>
    <source>
        <strain evidence="3 4">NRRL Y-2026</strain>
    </source>
</reference>
<feature type="compositionally biased region" description="Low complexity" evidence="1">
    <location>
        <begin position="264"/>
        <end position="277"/>
    </location>
</feature>
<feature type="compositionally biased region" description="Polar residues" evidence="1">
    <location>
        <begin position="86"/>
        <end position="99"/>
    </location>
</feature>
<dbReference type="InterPro" id="IPR058934">
    <property type="entry name" value="YMC020W-like"/>
</dbReference>
<keyword evidence="4" id="KW-1185">Reference proteome</keyword>
<feature type="region of interest" description="Disordered" evidence="1">
    <location>
        <begin position="1"/>
        <end position="99"/>
    </location>
</feature>
<evidence type="ECO:0000256" key="1">
    <source>
        <dbReference type="SAM" id="MobiDB-lite"/>
    </source>
</evidence>
<dbReference type="AlphaFoldDB" id="A0A1E3NIK8"/>
<gene>
    <name evidence="3" type="ORF">PICMEDRAFT_17672</name>
</gene>
<dbReference type="EMBL" id="KV454005">
    <property type="protein sequence ID" value="ODQ45183.1"/>
    <property type="molecule type" value="Genomic_DNA"/>
</dbReference>
<feature type="compositionally biased region" description="Polar residues" evidence="1">
    <location>
        <begin position="254"/>
        <end position="263"/>
    </location>
</feature>
<evidence type="ECO:0000313" key="4">
    <source>
        <dbReference type="Proteomes" id="UP000094455"/>
    </source>
</evidence>
<dbReference type="Proteomes" id="UP000094455">
    <property type="component" value="Unassembled WGS sequence"/>
</dbReference>
<feature type="region of interest" description="Disordered" evidence="1">
    <location>
        <begin position="254"/>
        <end position="285"/>
    </location>
</feature>